<dbReference type="Pfam" id="PF22725">
    <property type="entry name" value="GFO_IDH_MocA_C3"/>
    <property type="match status" value="1"/>
</dbReference>
<organism evidence="4 5">
    <name type="scientific">Humitalea rosea</name>
    <dbReference type="NCBI Taxonomy" id="990373"/>
    <lineage>
        <taxon>Bacteria</taxon>
        <taxon>Pseudomonadati</taxon>
        <taxon>Pseudomonadota</taxon>
        <taxon>Alphaproteobacteria</taxon>
        <taxon>Acetobacterales</taxon>
        <taxon>Roseomonadaceae</taxon>
        <taxon>Humitalea</taxon>
    </lineage>
</organism>
<name>A0A2W7IIQ6_9PROT</name>
<keyword evidence="5" id="KW-1185">Reference proteome</keyword>
<protein>
    <submittedName>
        <fullName evidence="4">Putative dehydrogenase</fullName>
    </submittedName>
</protein>
<accession>A0A2W7IIQ6</accession>
<dbReference type="InterPro" id="IPR036291">
    <property type="entry name" value="NAD(P)-bd_dom_sf"/>
</dbReference>
<dbReference type="AlphaFoldDB" id="A0A2W7IIQ6"/>
<evidence type="ECO:0000259" key="3">
    <source>
        <dbReference type="Pfam" id="PF22725"/>
    </source>
</evidence>
<dbReference type="Gene3D" id="3.30.360.10">
    <property type="entry name" value="Dihydrodipicolinate Reductase, domain 2"/>
    <property type="match status" value="1"/>
</dbReference>
<evidence type="ECO:0000256" key="1">
    <source>
        <dbReference type="SAM" id="SignalP"/>
    </source>
</evidence>
<feature type="domain" description="Gfo/Idh/MocA-like oxidoreductase N-terminal" evidence="2">
    <location>
        <begin position="51"/>
        <end position="108"/>
    </location>
</feature>
<dbReference type="Proteomes" id="UP000249688">
    <property type="component" value="Unassembled WGS sequence"/>
</dbReference>
<evidence type="ECO:0000259" key="2">
    <source>
        <dbReference type="Pfam" id="PF01408"/>
    </source>
</evidence>
<feature type="signal peptide" evidence="1">
    <location>
        <begin position="1"/>
        <end position="20"/>
    </location>
</feature>
<dbReference type="PANTHER" id="PTHR43377:SF1">
    <property type="entry name" value="BILIVERDIN REDUCTASE A"/>
    <property type="match status" value="1"/>
</dbReference>
<dbReference type="GO" id="GO:0000166">
    <property type="term" value="F:nucleotide binding"/>
    <property type="evidence" value="ECO:0007669"/>
    <property type="project" value="InterPro"/>
</dbReference>
<comment type="caution">
    <text evidence="4">The sequence shown here is derived from an EMBL/GenBank/DDBJ whole genome shotgun (WGS) entry which is preliminary data.</text>
</comment>
<proteinExistence type="predicted"/>
<gene>
    <name evidence="4" type="ORF">C8P66_10915</name>
</gene>
<sequence>MRVAVFGCGAFGRVHLAALAALGAEACGVEPDPAMHPPGLRILSPEAALHWCDAAIVVTPVQSHVDVSSAVLAAGRALFLEKPATETAAEAQALVDLAEARGAIAQVGLYFRFHPKARALAALVRDGSLGRVHYAAARFSGLKRARADSGALLNDAVHFADLLPWLLGEAPRAVFAAMADPLGRGREDLAVLHLRFPSGAIGLIEAGCVLPGHWPDAVVPGAETRKEIILAGNEGMAEVDFAAESFRLRRGRHRPDAAGAWWPDHAPAEDPGAAAATPHEVVTAEVSTFLDAVRQGRALGPGLREGALAPALLLDAARRSAQEGRMVEIG</sequence>
<dbReference type="InterPro" id="IPR051450">
    <property type="entry name" value="Gfo/Idh/MocA_Oxidoreductases"/>
</dbReference>
<dbReference type="Pfam" id="PF01408">
    <property type="entry name" value="GFO_IDH_MocA"/>
    <property type="match status" value="1"/>
</dbReference>
<dbReference type="EMBL" id="QKYU01000009">
    <property type="protein sequence ID" value="PZW46518.1"/>
    <property type="molecule type" value="Genomic_DNA"/>
</dbReference>
<dbReference type="PANTHER" id="PTHR43377">
    <property type="entry name" value="BILIVERDIN REDUCTASE A"/>
    <property type="match status" value="1"/>
</dbReference>
<dbReference type="RefSeq" id="WP_158537176.1">
    <property type="nucleotide sequence ID" value="NZ_QKYU01000009.1"/>
</dbReference>
<dbReference type="Gene3D" id="3.40.50.720">
    <property type="entry name" value="NAD(P)-binding Rossmann-like Domain"/>
    <property type="match status" value="1"/>
</dbReference>
<dbReference type="InterPro" id="IPR000683">
    <property type="entry name" value="Gfo/Idh/MocA-like_OxRdtase_N"/>
</dbReference>
<keyword evidence="1" id="KW-0732">Signal</keyword>
<dbReference type="OrthoDB" id="9792935at2"/>
<feature type="chain" id="PRO_5015937025" evidence="1">
    <location>
        <begin position="21"/>
        <end position="330"/>
    </location>
</feature>
<feature type="domain" description="GFO/IDH/MocA-like oxidoreductase" evidence="3">
    <location>
        <begin position="118"/>
        <end position="237"/>
    </location>
</feature>
<reference evidence="4 5" key="1">
    <citation type="submission" date="2018-06" db="EMBL/GenBank/DDBJ databases">
        <title>Genomic Encyclopedia of Archaeal and Bacterial Type Strains, Phase II (KMG-II): from individual species to whole genera.</title>
        <authorList>
            <person name="Goeker M."/>
        </authorList>
    </citation>
    <scope>NUCLEOTIDE SEQUENCE [LARGE SCALE GENOMIC DNA]</scope>
    <source>
        <strain evidence="4 5">DSM 24525</strain>
    </source>
</reference>
<dbReference type="SUPFAM" id="SSF51735">
    <property type="entry name" value="NAD(P)-binding Rossmann-fold domains"/>
    <property type="match status" value="1"/>
</dbReference>
<evidence type="ECO:0000313" key="4">
    <source>
        <dbReference type="EMBL" id="PZW46518.1"/>
    </source>
</evidence>
<evidence type="ECO:0000313" key="5">
    <source>
        <dbReference type="Proteomes" id="UP000249688"/>
    </source>
</evidence>
<dbReference type="InterPro" id="IPR055170">
    <property type="entry name" value="GFO_IDH_MocA-like_dom"/>
</dbReference>
<dbReference type="SUPFAM" id="SSF55347">
    <property type="entry name" value="Glyceraldehyde-3-phosphate dehydrogenase-like, C-terminal domain"/>
    <property type="match status" value="1"/>
</dbReference>